<feature type="region of interest" description="Disordered" evidence="1">
    <location>
        <begin position="78"/>
        <end position="110"/>
    </location>
</feature>
<dbReference type="Proteomes" id="UP000523795">
    <property type="component" value="Unassembled WGS sequence"/>
</dbReference>
<name>A0ABX1JY44_9MICC</name>
<evidence type="ECO:0000313" key="3">
    <source>
        <dbReference type="Proteomes" id="UP000523795"/>
    </source>
</evidence>
<organism evidence="2 3">
    <name type="scientific">Arthrobacter deserti</name>
    <dbReference type="NCBI Taxonomy" id="1742687"/>
    <lineage>
        <taxon>Bacteria</taxon>
        <taxon>Bacillati</taxon>
        <taxon>Actinomycetota</taxon>
        <taxon>Actinomycetes</taxon>
        <taxon>Micrococcales</taxon>
        <taxon>Micrococcaceae</taxon>
        <taxon>Arthrobacter</taxon>
    </lineage>
</organism>
<evidence type="ECO:0000313" key="2">
    <source>
        <dbReference type="EMBL" id="NKX52667.1"/>
    </source>
</evidence>
<protein>
    <submittedName>
        <fullName evidence="2">Uncharacterized protein</fullName>
    </submittedName>
</protein>
<feature type="compositionally biased region" description="Basic and acidic residues" evidence="1">
    <location>
        <begin position="89"/>
        <end position="98"/>
    </location>
</feature>
<accession>A0ABX1JY44</accession>
<proteinExistence type="predicted"/>
<reference evidence="2 3" key="1">
    <citation type="submission" date="2020-04" db="EMBL/GenBank/DDBJ databases">
        <authorList>
            <person name="Liu S."/>
        </authorList>
    </citation>
    <scope>NUCLEOTIDE SEQUENCE [LARGE SCALE GENOMIC DNA]</scope>
    <source>
        <strain evidence="2 3">CGMCC 1.15091</strain>
    </source>
</reference>
<gene>
    <name evidence="2" type="ORF">HER39_19240</name>
</gene>
<sequence length="110" mass="11875">MPEPVPDEPKTDRGREILAMLGDGSLSAARREAGVQAHLPNLDERSFKGHYYGFLTTAAAHRGQDPPVLAAIERALELNGGTGPKSRRPAGEADRDAAVKQPLLRRILGR</sequence>
<keyword evidence="3" id="KW-1185">Reference proteome</keyword>
<evidence type="ECO:0000256" key="1">
    <source>
        <dbReference type="SAM" id="MobiDB-lite"/>
    </source>
</evidence>
<dbReference type="EMBL" id="JAAZSR010000655">
    <property type="protein sequence ID" value="NKX52667.1"/>
    <property type="molecule type" value="Genomic_DNA"/>
</dbReference>
<comment type="caution">
    <text evidence="2">The sequence shown here is derived from an EMBL/GenBank/DDBJ whole genome shotgun (WGS) entry which is preliminary data.</text>
</comment>